<proteinExistence type="predicted"/>
<dbReference type="EMBL" id="JABXBU010000012">
    <property type="protein sequence ID" value="KAF8789397.1"/>
    <property type="molecule type" value="Genomic_DNA"/>
</dbReference>
<dbReference type="AlphaFoldDB" id="A0A8T0FDM8"/>
<evidence type="ECO:0000313" key="3">
    <source>
        <dbReference type="Proteomes" id="UP000807504"/>
    </source>
</evidence>
<evidence type="ECO:0000313" key="2">
    <source>
        <dbReference type="EMBL" id="KAF8789397.1"/>
    </source>
</evidence>
<gene>
    <name evidence="2" type="ORF">HNY73_007337</name>
</gene>
<dbReference type="PANTHER" id="PTHR33939">
    <property type="entry name" value="PROTEIN CBG22215"/>
    <property type="match status" value="1"/>
</dbReference>
<dbReference type="Gene3D" id="3.30.420.10">
    <property type="entry name" value="Ribonuclease H-like superfamily/Ribonuclease H"/>
    <property type="match status" value="1"/>
</dbReference>
<name>A0A8T0FDM8_ARGBR</name>
<dbReference type="Proteomes" id="UP000807504">
    <property type="component" value="Unassembled WGS sequence"/>
</dbReference>
<keyword evidence="3" id="KW-1185">Reference proteome</keyword>
<reference evidence="2" key="2">
    <citation type="submission" date="2020-06" db="EMBL/GenBank/DDBJ databases">
        <authorList>
            <person name="Sheffer M."/>
        </authorList>
    </citation>
    <scope>NUCLEOTIDE SEQUENCE</scope>
</reference>
<protein>
    <submittedName>
        <fullName evidence="2">Uncharacterized protein</fullName>
    </submittedName>
</protein>
<feature type="region of interest" description="Disordered" evidence="1">
    <location>
        <begin position="46"/>
        <end position="75"/>
    </location>
</feature>
<dbReference type="GO" id="GO:0003676">
    <property type="term" value="F:nucleic acid binding"/>
    <property type="evidence" value="ECO:0007669"/>
    <property type="project" value="InterPro"/>
</dbReference>
<reference evidence="2" key="1">
    <citation type="journal article" date="2020" name="bioRxiv">
        <title>Chromosome-level reference genome of the European wasp spider Argiope bruennichi: a resource for studies on range expansion and evolutionary adaptation.</title>
        <authorList>
            <person name="Sheffer M.M."/>
            <person name="Hoppe A."/>
            <person name="Krehenwinkel H."/>
            <person name="Uhl G."/>
            <person name="Kuss A.W."/>
            <person name="Jensen L."/>
            <person name="Jensen C."/>
            <person name="Gillespie R.G."/>
            <person name="Hoff K.J."/>
            <person name="Prost S."/>
        </authorList>
    </citation>
    <scope>NUCLEOTIDE SEQUENCE</scope>
</reference>
<organism evidence="2 3">
    <name type="scientific">Argiope bruennichi</name>
    <name type="common">Wasp spider</name>
    <name type="synonym">Aranea bruennichi</name>
    <dbReference type="NCBI Taxonomy" id="94029"/>
    <lineage>
        <taxon>Eukaryota</taxon>
        <taxon>Metazoa</taxon>
        <taxon>Ecdysozoa</taxon>
        <taxon>Arthropoda</taxon>
        <taxon>Chelicerata</taxon>
        <taxon>Arachnida</taxon>
        <taxon>Araneae</taxon>
        <taxon>Araneomorphae</taxon>
        <taxon>Entelegynae</taxon>
        <taxon>Araneoidea</taxon>
        <taxon>Araneidae</taxon>
        <taxon>Argiope</taxon>
    </lineage>
</organism>
<dbReference type="PANTHER" id="PTHR33939:SF1">
    <property type="entry name" value="DUF4371 DOMAIN-CONTAINING PROTEIN"/>
    <property type="match status" value="1"/>
</dbReference>
<feature type="compositionally biased region" description="Basic and acidic residues" evidence="1">
    <location>
        <begin position="64"/>
        <end position="75"/>
    </location>
</feature>
<sequence length="205" mass="23076">MHLIYVGAPYLLGYDVVMHLTKGLFLLILSPLWPAGSVRTACSMSPYATPPPTPADGSSVPTRRRSEANGRKETLGAREEEQRCLVYIDETWVNGNLKYGKCWQDDFTEGSRTNTSSKNRLTVIHAGIEDGFIDGAKLVYKASSSSGDYHGQMNGDLFKKWIVDKRLPNLKPNSVIYMDNATYHFVKKRIAFRQNIQPKERCLNS</sequence>
<comment type="caution">
    <text evidence="2">The sequence shown here is derived from an EMBL/GenBank/DDBJ whole genome shotgun (WGS) entry which is preliminary data.</text>
</comment>
<evidence type="ECO:0000256" key="1">
    <source>
        <dbReference type="SAM" id="MobiDB-lite"/>
    </source>
</evidence>
<dbReference type="InterPro" id="IPR036397">
    <property type="entry name" value="RNaseH_sf"/>
</dbReference>
<accession>A0A8T0FDM8</accession>